<protein>
    <submittedName>
        <fullName evidence="1">Uncharacterized protein</fullName>
    </submittedName>
</protein>
<gene>
    <name evidence="1" type="ORF">M378DRAFT_616056</name>
</gene>
<evidence type="ECO:0000313" key="2">
    <source>
        <dbReference type="Proteomes" id="UP000054549"/>
    </source>
</evidence>
<organism evidence="1 2">
    <name type="scientific">Amanita muscaria (strain Koide BX008)</name>
    <dbReference type="NCBI Taxonomy" id="946122"/>
    <lineage>
        <taxon>Eukaryota</taxon>
        <taxon>Fungi</taxon>
        <taxon>Dikarya</taxon>
        <taxon>Basidiomycota</taxon>
        <taxon>Agaricomycotina</taxon>
        <taxon>Agaricomycetes</taxon>
        <taxon>Agaricomycetidae</taxon>
        <taxon>Agaricales</taxon>
        <taxon>Pluteineae</taxon>
        <taxon>Amanitaceae</taxon>
        <taxon>Amanita</taxon>
    </lineage>
</organism>
<dbReference type="HOGENOM" id="CLU_044126_2_2_1"/>
<dbReference type="EMBL" id="KN818224">
    <property type="protein sequence ID" value="KIL70298.1"/>
    <property type="molecule type" value="Genomic_DNA"/>
</dbReference>
<evidence type="ECO:0000313" key="1">
    <source>
        <dbReference type="EMBL" id="KIL70298.1"/>
    </source>
</evidence>
<dbReference type="OrthoDB" id="2588098at2759"/>
<dbReference type="Proteomes" id="UP000054549">
    <property type="component" value="Unassembled WGS sequence"/>
</dbReference>
<name>A0A0C2XMD0_AMAMK</name>
<reference evidence="1 2" key="1">
    <citation type="submission" date="2014-04" db="EMBL/GenBank/DDBJ databases">
        <title>Evolutionary Origins and Diversification of the Mycorrhizal Mutualists.</title>
        <authorList>
            <consortium name="DOE Joint Genome Institute"/>
            <consortium name="Mycorrhizal Genomics Consortium"/>
            <person name="Kohler A."/>
            <person name="Kuo A."/>
            <person name="Nagy L.G."/>
            <person name="Floudas D."/>
            <person name="Copeland A."/>
            <person name="Barry K.W."/>
            <person name="Cichocki N."/>
            <person name="Veneault-Fourrey C."/>
            <person name="LaButti K."/>
            <person name="Lindquist E.A."/>
            <person name="Lipzen A."/>
            <person name="Lundell T."/>
            <person name="Morin E."/>
            <person name="Murat C."/>
            <person name="Riley R."/>
            <person name="Ohm R."/>
            <person name="Sun H."/>
            <person name="Tunlid A."/>
            <person name="Henrissat B."/>
            <person name="Grigoriev I.V."/>
            <person name="Hibbett D.S."/>
            <person name="Martin F."/>
        </authorList>
    </citation>
    <scope>NUCLEOTIDE SEQUENCE [LARGE SCALE GENOMIC DNA]</scope>
    <source>
        <strain evidence="1 2">Koide BX008</strain>
    </source>
</reference>
<accession>A0A0C2XMD0</accession>
<proteinExistence type="predicted"/>
<keyword evidence="2" id="KW-1185">Reference proteome</keyword>
<dbReference type="InParanoid" id="A0A0C2XMD0"/>
<dbReference type="AlphaFoldDB" id="A0A0C2XMD0"/>
<sequence length="251" mass="28868">MFCHNPRTTGFCSCDRVLLRHFFHSQQPMGQYFYLVNVDKQQACGLGKLGEAIYDTLGLFHLLARVPSGGSIGPWAGHRLITIGDYMKECPTGMLTKAEEDEMNEWLSQQKAEDTQSYYSFVAESYHGYRARYIAAPEDKILILRNLSKRVYVREQDFLRYQQDGGVLAEHIWEFDQLIIINTAWSADPSCNMDPGFDIIPGPWAGDRFDITVLESIDPESWQDVTKQEAEKMVKIVKSEHHEYGWRRGGE</sequence>